<sequence length="127" mass="13945">MKKISSSWILYGVALLVVVGLFVFVAANQSSSADPKMDAFAQCLTDNGVKMYGAWWCPHCKSQKELFGKSFSKINSIECSSPGSNSMNQICQEAKIEGYPTWEFKDGTRVSGEQSLEDLGKKAECTL</sequence>
<dbReference type="AlphaFoldDB" id="A0A1F7W346"/>
<dbReference type="SUPFAM" id="SSF52833">
    <property type="entry name" value="Thioredoxin-like"/>
    <property type="match status" value="1"/>
</dbReference>
<reference evidence="2 3" key="1">
    <citation type="journal article" date="2016" name="Nat. Commun.">
        <title>Thousands of microbial genomes shed light on interconnected biogeochemical processes in an aquifer system.</title>
        <authorList>
            <person name="Anantharaman K."/>
            <person name="Brown C.T."/>
            <person name="Hug L.A."/>
            <person name="Sharon I."/>
            <person name="Castelle C.J."/>
            <person name="Probst A.J."/>
            <person name="Thomas B.C."/>
            <person name="Singh A."/>
            <person name="Wilkins M.J."/>
            <person name="Karaoz U."/>
            <person name="Brodie E.L."/>
            <person name="Williams K.H."/>
            <person name="Hubbard S.S."/>
            <person name="Banfield J.F."/>
        </authorList>
    </citation>
    <scope>NUCLEOTIDE SEQUENCE [LARGE SCALE GENOMIC DNA]</scope>
</reference>
<organism evidence="2 3">
    <name type="scientific">Candidatus Uhrbacteria bacterium RIFOXYB2_FULL_45_11</name>
    <dbReference type="NCBI Taxonomy" id="1802421"/>
    <lineage>
        <taxon>Bacteria</taxon>
        <taxon>Candidatus Uhriibacteriota</taxon>
    </lineage>
</organism>
<evidence type="ECO:0000313" key="3">
    <source>
        <dbReference type="Proteomes" id="UP000177331"/>
    </source>
</evidence>
<dbReference type="PANTHER" id="PTHR34573:SF1">
    <property type="entry name" value="VITAMIN K EPOXIDE REDUCTASE DOMAIN-CONTAINING PROTEIN"/>
    <property type="match status" value="1"/>
</dbReference>
<dbReference type="InterPro" id="IPR036249">
    <property type="entry name" value="Thioredoxin-like_sf"/>
</dbReference>
<proteinExistence type="predicted"/>
<accession>A0A1F7W346</accession>
<dbReference type="PANTHER" id="PTHR34573">
    <property type="entry name" value="VKC DOMAIN-CONTAINING PROTEIN"/>
    <property type="match status" value="1"/>
</dbReference>
<protein>
    <recommendedName>
        <fullName evidence="1">Thioredoxin domain-containing protein</fullName>
    </recommendedName>
</protein>
<dbReference type="Proteomes" id="UP000177331">
    <property type="component" value="Unassembled WGS sequence"/>
</dbReference>
<evidence type="ECO:0000313" key="2">
    <source>
        <dbReference type="EMBL" id="OGL97201.1"/>
    </source>
</evidence>
<name>A0A1F7W346_9BACT</name>
<evidence type="ECO:0000259" key="1">
    <source>
        <dbReference type="Pfam" id="PF00085"/>
    </source>
</evidence>
<dbReference type="EMBL" id="MGFD01000055">
    <property type="protein sequence ID" value="OGL97201.1"/>
    <property type="molecule type" value="Genomic_DNA"/>
</dbReference>
<comment type="caution">
    <text evidence="2">The sequence shown here is derived from an EMBL/GenBank/DDBJ whole genome shotgun (WGS) entry which is preliminary data.</text>
</comment>
<dbReference type="InterPro" id="IPR013766">
    <property type="entry name" value="Thioredoxin_domain"/>
</dbReference>
<dbReference type="Gene3D" id="3.40.30.10">
    <property type="entry name" value="Glutaredoxin"/>
    <property type="match status" value="1"/>
</dbReference>
<dbReference type="Pfam" id="PF00085">
    <property type="entry name" value="Thioredoxin"/>
    <property type="match status" value="1"/>
</dbReference>
<gene>
    <name evidence="2" type="ORF">A2318_03590</name>
</gene>
<feature type="domain" description="Thioredoxin" evidence="1">
    <location>
        <begin position="52"/>
        <end position="113"/>
    </location>
</feature>
<dbReference type="STRING" id="1802421.A2318_03590"/>